<dbReference type="PANTHER" id="PTHR36617:SF16">
    <property type="entry name" value="OS04G0516500 PROTEIN"/>
    <property type="match status" value="1"/>
</dbReference>
<organism evidence="2">
    <name type="scientific">Fagus sylvatica</name>
    <name type="common">Beechnut</name>
    <dbReference type="NCBI Taxonomy" id="28930"/>
    <lineage>
        <taxon>Eukaryota</taxon>
        <taxon>Viridiplantae</taxon>
        <taxon>Streptophyta</taxon>
        <taxon>Embryophyta</taxon>
        <taxon>Tracheophyta</taxon>
        <taxon>Spermatophyta</taxon>
        <taxon>Magnoliopsida</taxon>
        <taxon>eudicotyledons</taxon>
        <taxon>Gunneridae</taxon>
        <taxon>Pentapetalae</taxon>
        <taxon>rosids</taxon>
        <taxon>fabids</taxon>
        <taxon>Fagales</taxon>
        <taxon>Fagaceae</taxon>
        <taxon>Fagus</taxon>
    </lineage>
</organism>
<evidence type="ECO:0000259" key="1">
    <source>
        <dbReference type="Pfam" id="PF13966"/>
    </source>
</evidence>
<dbReference type="AlphaFoldDB" id="A0A2N9G010"/>
<feature type="domain" description="Reverse transcriptase zinc-binding" evidence="1">
    <location>
        <begin position="139"/>
        <end position="222"/>
    </location>
</feature>
<name>A0A2N9G010_FAGSY</name>
<dbReference type="Pfam" id="PF13966">
    <property type="entry name" value="zf-RVT"/>
    <property type="match status" value="1"/>
</dbReference>
<dbReference type="PANTHER" id="PTHR36617">
    <property type="entry name" value="PROTEIN, PUTATIVE-RELATED"/>
    <property type="match status" value="1"/>
</dbReference>
<proteinExistence type="predicted"/>
<gene>
    <name evidence="2" type="ORF">FSB_LOCUS20383</name>
</gene>
<evidence type="ECO:0000313" key="2">
    <source>
        <dbReference type="EMBL" id="SPC92501.1"/>
    </source>
</evidence>
<reference evidence="2" key="1">
    <citation type="submission" date="2018-02" db="EMBL/GenBank/DDBJ databases">
        <authorList>
            <person name="Cohen D.B."/>
            <person name="Kent A.D."/>
        </authorList>
    </citation>
    <scope>NUCLEOTIDE SEQUENCE</scope>
</reference>
<sequence>MAVESNLWGGWCTGTVRGSNGVSLCKSISKEWDSFVTFISYQVGDGETVKFWHDNWCDGLPLKVLYTELFSIARDRDASVAALLSFRNGMLHWELNFSQNVQDWELESLNSFMDLVYSLTIDGNGMDKLCWNRMEQRGFSVESFYRCLSPSHSRFPWKDIWKPKVPSRVAFLIWTAVLGKLPTIDNLRKRKMVLVNRCCMCKANEESVDHLLLHCPLAKELWDSVLSLFGVSWVMPCQVRC</sequence>
<protein>
    <recommendedName>
        <fullName evidence="1">Reverse transcriptase zinc-binding domain-containing protein</fullName>
    </recommendedName>
</protein>
<dbReference type="InterPro" id="IPR026960">
    <property type="entry name" value="RVT-Znf"/>
</dbReference>
<accession>A0A2N9G010</accession>
<dbReference type="EMBL" id="OIVN01001313">
    <property type="protein sequence ID" value="SPC92501.1"/>
    <property type="molecule type" value="Genomic_DNA"/>
</dbReference>